<feature type="compositionally biased region" description="Gly residues" evidence="1">
    <location>
        <begin position="274"/>
        <end position="289"/>
    </location>
</feature>
<gene>
    <name evidence="3" type="ORF">NCTC10741_02438</name>
</gene>
<reference evidence="3 4" key="1">
    <citation type="submission" date="2018-12" db="EMBL/GenBank/DDBJ databases">
        <authorList>
            <consortium name="Pathogen Informatics"/>
        </authorList>
    </citation>
    <scope>NUCLEOTIDE SEQUENCE [LARGE SCALE GENOMIC DNA]</scope>
    <source>
        <strain evidence="3 4">NCTC10741</strain>
    </source>
</reference>
<protein>
    <submittedName>
        <fullName evidence="3">Uncharacterized protein</fullName>
    </submittedName>
</protein>
<sequence length="321" mass="30939">MRRRLSLSLIAAFAVCATVPAFAATPPPGALLGEFAQNQLENCAAICPYALQGAVRVPAGVLAAPGAAVRAAGGGPLRALGAGAAEVTRPADAAMTGIIGNDLNQVVPRFQNGVIIGVLDLMRIGRGTGSVGALRTDLLAALQQPLPPVAPTPPPLTTPPPFGITPAPQGPVETAVVHGTNAFFAAAFFVPELSLLGATQTANAAAADLAATGDPVSAVRAGLGAAGAVVAENGRILTEALTPPSTASAAERPAGETVASGGPSTGTAAPDGPTGSGGEGSDGTSGRDGPGTAPEAGPSATVDEGAPPRAGADDDVAAVGD</sequence>
<evidence type="ECO:0000256" key="1">
    <source>
        <dbReference type="SAM" id="MobiDB-lite"/>
    </source>
</evidence>
<name>A0A3P8MCL6_TSUPA</name>
<accession>A0A3P8MCL6</accession>
<feature type="signal peptide" evidence="2">
    <location>
        <begin position="1"/>
        <end position="23"/>
    </location>
</feature>
<evidence type="ECO:0000256" key="2">
    <source>
        <dbReference type="SAM" id="SignalP"/>
    </source>
</evidence>
<organism evidence="3 4">
    <name type="scientific">Tsukamurella paurometabola</name>
    <name type="common">Corynebacterium paurometabolum</name>
    <dbReference type="NCBI Taxonomy" id="2061"/>
    <lineage>
        <taxon>Bacteria</taxon>
        <taxon>Bacillati</taxon>
        <taxon>Actinomycetota</taxon>
        <taxon>Actinomycetes</taxon>
        <taxon>Mycobacteriales</taxon>
        <taxon>Tsukamurellaceae</taxon>
        <taxon>Tsukamurella</taxon>
    </lineage>
</organism>
<dbReference type="OrthoDB" id="4628712at2"/>
<dbReference type="AlphaFoldDB" id="A0A3P8MCL6"/>
<keyword evidence="2" id="KW-0732">Signal</keyword>
<dbReference type="RefSeq" id="WP_126196413.1">
    <property type="nucleotide sequence ID" value="NZ_CP085954.1"/>
</dbReference>
<feature type="chain" id="PRO_5018213395" evidence="2">
    <location>
        <begin position="24"/>
        <end position="321"/>
    </location>
</feature>
<feature type="region of interest" description="Disordered" evidence="1">
    <location>
        <begin position="243"/>
        <end position="321"/>
    </location>
</feature>
<dbReference type="Proteomes" id="UP000271626">
    <property type="component" value="Chromosome"/>
</dbReference>
<proteinExistence type="predicted"/>
<evidence type="ECO:0000313" key="3">
    <source>
        <dbReference type="EMBL" id="VDR39296.1"/>
    </source>
</evidence>
<dbReference type="EMBL" id="LR131273">
    <property type="protein sequence ID" value="VDR39296.1"/>
    <property type="molecule type" value="Genomic_DNA"/>
</dbReference>
<evidence type="ECO:0000313" key="4">
    <source>
        <dbReference type="Proteomes" id="UP000271626"/>
    </source>
</evidence>